<dbReference type="OrthoDB" id="7326651at2"/>
<gene>
    <name evidence="8" type="ORF">SAMN05421774_102535</name>
</gene>
<dbReference type="PANTHER" id="PTHR48111">
    <property type="entry name" value="REGULATOR OF RPOS"/>
    <property type="match status" value="1"/>
</dbReference>
<evidence type="ECO:0000313" key="8">
    <source>
        <dbReference type="EMBL" id="SIS82952.1"/>
    </source>
</evidence>
<dbReference type="GO" id="GO:0000156">
    <property type="term" value="F:phosphorelay response regulator activity"/>
    <property type="evidence" value="ECO:0007669"/>
    <property type="project" value="TreeGrafter"/>
</dbReference>
<organism evidence="8 9">
    <name type="scientific">Gemmobacter megaterium</name>
    <dbReference type="NCBI Taxonomy" id="1086013"/>
    <lineage>
        <taxon>Bacteria</taxon>
        <taxon>Pseudomonadati</taxon>
        <taxon>Pseudomonadota</taxon>
        <taxon>Alphaproteobacteria</taxon>
        <taxon>Rhodobacterales</taxon>
        <taxon>Paracoccaceae</taxon>
        <taxon>Gemmobacter</taxon>
    </lineage>
</organism>
<dbReference type="GO" id="GO:0005829">
    <property type="term" value="C:cytosol"/>
    <property type="evidence" value="ECO:0007669"/>
    <property type="project" value="TreeGrafter"/>
</dbReference>
<reference evidence="8 9" key="1">
    <citation type="submission" date="2017-01" db="EMBL/GenBank/DDBJ databases">
        <authorList>
            <person name="Mah S.A."/>
            <person name="Swanson W.J."/>
            <person name="Moy G.W."/>
            <person name="Vacquier V.D."/>
        </authorList>
    </citation>
    <scope>NUCLEOTIDE SEQUENCE [LARGE SCALE GENOMIC DNA]</scope>
    <source>
        <strain evidence="8 9">DSM 26375</strain>
    </source>
</reference>
<proteinExistence type="predicted"/>
<keyword evidence="3" id="KW-0805">Transcription regulation</keyword>
<dbReference type="InterPro" id="IPR001789">
    <property type="entry name" value="Sig_transdc_resp-reg_receiver"/>
</dbReference>
<dbReference type="PANTHER" id="PTHR48111:SF1">
    <property type="entry name" value="TWO-COMPONENT RESPONSE REGULATOR ORR33"/>
    <property type="match status" value="1"/>
</dbReference>
<keyword evidence="5" id="KW-0804">Transcription</keyword>
<dbReference type="Proteomes" id="UP000186141">
    <property type="component" value="Unassembled WGS sequence"/>
</dbReference>
<evidence type="ECO:0000256" key="2">
    <source>
        <dbReference type="ARBA" id="ARBA00023012"/>
    </source>
</evidence>
<dbReference type="SUPFAM" id="SSF52172">
    <property type="entry name" value="CheY-like"/>
    <property type="match status" value="1"/>
</dbReference>
<sequence>MRILAVDDEPLFLEILEVALQEQGFSDITPVYSAKEALRELEMSKEFFDCILLDIRMPGMDGVELCRKIRAVTGYKRTPILMITAMNDRQYIDDAFAAGASDYLTKPLDSLELRARIQMVERLIAEQSRNLLLEQRIGLMSEAADTSILPEELDFDLASRIMLQGFDRIIEFSALENYLLSLSVKDSYGTAACAFTIRNADVIFEATSRVSFLNMLYDVGVTIETALKSSKALISYAGNGTFVAVLGDMRGADMQDIEDQIRTRLHDFDDIYVSDKVPAPVIAVGQIVRKSFFSRPRGTEMLQQAIASVTNDKADVAEESFKTA</sequence>
<dbReference type="Pfam" id="PF00072">
    <property type="entry name" value="Response_reg"/>
    <property type="match status" value="1"/>
</dbReference>
<dbReference type="InterPro" id="IPR039420">
    <property type="entry name" value="WalR-like"/>
</dbReference>
<dbReference type="PROSITE" id="PS50110">
    <property type="entry name" value="RESPONSE_REGULATORY"/>
    <property type="match status" value="1"/>
</dbReference>
<evidence type="ECO:0000256" key="4">
    <source>
        <dbReference type="ARBA" id="ARBA00023125"/>
    </source>
</evidence>
<dbReference type="GO" id="GO:0006355">
    <property type="term" value="P:regulation of DNA-templated transcription"/>
    <property type="evidence" value="ECO:0007669"/>
    <property type="project" value="TreeGrafter"/>
</dbReference>
<feature type="modified residue" description="4-aspartylphosphate" evidence="6">
    <location>
        <position position="54"/>
    </location>
</feature>
<dbReference type="GO" id="GO:0032993">
    <property type="term" value="C:protein-DNA complex"/>
    <property type="evidence" value="ECO:0007669"/>
    <property type="project" value="TreeGrafter"/>
</dbReference>
<dbReference type="GO" id="GO:0000976">
    <property type="term" value="F:transcription cis-regulatory region binding"/>
    <property type="evidence" value="ECO:0007669"/>
    <property type="project" value="TreeGrafter"/>
</dbReference>
<dbReference type="RefSeq" id="WP_076529707.1">
    <property type="nucleotide sequence ID" value="NZ_BMEH01000002.1"/>
</dbReference>
<keyword evidence="2" id="KW-0902">Two-component regulatory system</keyword>
<dbReference type="Gene3D" id="3.40.50.2300">
    <property type="match status" value="1"/>
</dbReference>
<dbReference type="EMBL" id="FTOT01000002">
    <property type="protein sequence ID" value="SIS82952.1"/>
    <property type="molecule type" value="Genomic_DNA"/>
</dbReference>
<keyword evidence="1 6" id="KW-0597">Phosphoprotein</keyword>
<evidence type="ECO:0000259" key="7">
    <source>
        <dbReference type="PROSITE" id="PS50110"/>
    </source>
</evidence>
<evidence type="ECO:0000256" key="5">
    <source>
        <dbReference type="ARBA" id="ARBA00023163"/>
    </source>
</evidence>
<dbReference type="SMART" id="SM00448">
    <property type="entry name" value="REC"/>
    <property type="match status" value="1"/>
</dbReference>
<name>A0A1N7MA80_9RHOB</name>
<evidence type="ECO:0000313" key="9">
    <source>
        <dbReference type="Proteomes" id="UP000186141"/>
    </source>
</evidence>
<keyword evidence="9" id="KW-1185">Reference proteome</keyword>
<keyword evidence="4 8" id="KW-0238">DNA-binding</keyword>
<accession>A0A1N7MA80</accession>
<feature type="domain" description="Response regulatory" evidence="7">
    <location>
        <begin position="2"/>
        <end position="121"/>
    </location>
</feature>
<dbReference type="STRING" id="1086013.SAMN05421774_102535"/>
<evidence type="ECO:0000256" key="6">
    <source>
        <dbReference type="PROSITE-ProRule" id="PRU00169"/>
    </source>
</evidence>
<evidence type="ECO:0000256" key="1">
    <source>
        <dbReference type="ARBA" id="ARBA00022553"/>
    </source>
</evidence>
<dbReference type="InterPro" id="IPR011006">
    <property type="entry name" value="CheY-like_superfamily"/>
</dbReference>
<dbReference type="AlphaFoldDB" id="A0A1N7MA80"/>
<evidence type="ECO:0000256" key="3">
    <source>
        <dbReference type="ARBA" id="ARBA00023015"/>
    </source>
</evidence>
<protein>
    <submittedName>
        <fullName evidence="8">DNA-binding response regulator, OmpR family, contains REC and winged-helix (WHTH) domain</fullName>
    </submittedName>
</protein>